<keyword evidence="1" id="KW-0560">Oxidoreductase</keyword>
<proteinExistence type="predicted"/>
<dbReference type="Gene3D" id="1.10.630.10">
    <property type="entry name" value="Cytochrome P450"/>
    <property type="match status" value="1"/>
</dbReference>
<evidence type="ECO:0000313" key="2">
    <source>
        <dbReference type="Proteomes" id="UP000887563"/>
    </source>
</evidence>
<accession>A0A914N372</accession>
<dbReference type="InterPro" id="IPR036396">
    <property type="entry name" value="Cyt_P450_sf"/>
</dbReference>
<keyword evidence="2" id="KW-1185">Reference proteome</keyword>
<evidence type="ECO:0000313" key="3">
    <source>
        <dbReference type="WBParaSite" id="Minc3s02920g32061"/>
    </source>
</evidence>
<keyword evidence="1" id="KW-0503">Monooxygenase</keyword>
<sequence>MPEQCFLRWRRKYGNIFTRVWFGEQPQVCVAEFNKIIETFQKDGEAYSGRFTFEEFDKLVRGNLIVT</sequence>
<name>A0A914N372_MELIC</name>
<dbReference type="GO" id="GO:0004497">
    <property type="term" value="F:monooxygenase activity"/>
    <property type="evidence" value="ECO:0007669"/>
    <property type="project" value="UniProtKB-KW"/>
</dbReference>
<organism evidence="2 3">
    <name type="scientific">Meloidogyne incognita</name>
    <name type="common">Southern root-knot nematode worm</name>
    <name type="synonym">Oxyuris incognita</name>
    <dbReference type="NCBI Taxonomy" id="6306"/>
    <lineage>
        <taxon>Eukaryota</taxon>
        <taxon>Metazoa</taxon>
        <taxon>Ecdysozoa</taxon>
        <taxon>Nematoda</taxon>
        <taxon>Chromadorea</taxon>
        <taxon>Rhabditida</taxon>
        <taxon>Tylenchina</taxon>
        <taxon>Tylenchomorpha</taxon>
        <taxon>Tylenchoidea</taxon>
        <taxon>Meloidogynidae</taxon>
        <taxon>Meloidogyninae</taxon>
        <taxon>Meloidogyne</taxon>
        <taxon>Meloidogyne incognita group</taxon>
    </lineage>
</organism>
<protein>
    <submittedName>
        <fullName evidence="3">EF-hand domain-containing protein</fullName>
    </submittedName>
</protein>
<dbReference type="GO" id="GO:0020037">
    <property type="term" value="F:heme binding"/>
    <property type="evidence" value="ECO:0007669"/>
    <property type="project" value="InterPro"/>
</dbReference>
<dbReference type="GO" id="GO:0016705">
    <property type="term" value="F:oxidoreductase activity, acting on paired donors, with incorporation or reduction of molecular oxygen"/>
    <property type="evidence" value="ECO:0007669"/>
    <property type="project" value="InterPro"/>
</dbReference>
<dbReference type="GO" id="GO:0005506">
    <property type="term" value="F:iron ion binding"/>
    <property type="evidence" value="ECO:0007669"/>
    <property type="project" value="InterPro"/>
</dbReference>
<dbReference type="SUPFAM" id="SSF48264">
    <property type="entry name" value="Cytochrome P450"/>
    <property type="match status" value="1"/>
</dbReference>
<dbReference type="AlphaFoldDB" id="A0A914N372"/>
<reference evidence="3" key="1">
    <citation type="submission" date="2022-11" db="UniProtKB">
        <authorList>
            <consortium name="WormBaseParasite"/>
        </authorList>
    </citation>
    <scope>IDENTIFICATION</scope>
</reference>
<dbReference type="WBParaSite" id="Minc3s02920g32061">
    <property type="protein sequence ID" value="Minc3s02920g32061"/>
    <property type="gene ID" value="Minc3s02920g32061"/>
</dbReference>
<evidence type="ECO:0000256" key="1">
    <source>
        <dbReference type="ARBA" id="ARBA00023033"/>
    </source>
</evidence>
<dbReference type="Proteomes" id="UP000887563">
    <property type="component" value="Unplaced"/>
</dbReference>